<accession>A0A6A4FDN0</accession>
<feature type="region of interest" description="Disordered" evidence="2">
    <location>
        <begin position="1"/>
        <end position="199"/>
    </location>
</feature>
<feature type="region of interest" description="Disordered" evidence="2">
    <location>
        <begin position="296"/>
        <end position="344"/>
    </location>
</feature>
<keyword evidence="1" id="KW-0175">Coiled coil</keyword>
<sequence length="344" mass="38256">MGTLITRHGTFDSSLANDVWSEDDEDGGSRRSQTDVHSAEGDTSISPTGASASEQPETSADTSERSALESVTPTVITPVASSRSVTAMTRTPSPSAVSAKQKSTGRPKRAKSPSAVAKPSYASPDGAPLLRDPTRALEDATEMARNKSKNTASNRLGGCDLRVMRDHLDDLTGRPSSSGAKRDAPNSSSSGTTYATNKRVCAKTRLDQLRKEMEEAEEKQVSARTDMMQVFVFMREDADRRAEIEDRRRREDREALLASDKREREEREAIRLEVAAAAEARRNQEMERSRVIFEEQRRKEAELSAESRRRYEERLERDRAEARERHGQMMLLIASIQRSGPKTP</sequence>
<name>A0A6A4FDN0_9STRA</name>
<feature type="compositionally biased region" description="Basic and acidic residues" evidence="2">
    <location>
        <begin position="27"/>
        <end position="40"/>
    </location>
</feature>
<gene>
    <name evidence="3" type="ORF">PR003_g14554</name>
</gene>
<feature type="coiled-coil region" evidence="1">
    <location>
        <begin position="199"/>
        <end position="226"/>
    </location>
</feature>
<proteinExistence type="predicted"/>
<protein>
    <submittedName>
        <fullName evidence="3">Uncharacterized protein</fullName>
    </submittedName>
</protein>
<reference evidence="3 4" key="1">
    <citation type="submission" date="2018-08" db="EMBL/GenBank/DDBJ databases">
        <title>Genomic investigation of the strawberry pathogen Phytophthora fragariae indicates pathogenicity is determined by transcriptional variation in three key races.</title>
        <authorList>
            <person name="Adams T.M."/>
            <person name="Armitage A.D."/>
            <person name="Sobczyk M.K."/>
            <person name="Bates H.J."/>
            <person name="Dunwell J.M."/>
            <person name="Nellist C.F."/>
            <person name="Harrison R.J."/>
        </authorList>
    </citation>
    <scope>NUCLEOTIDE SEQUENCE [LARGE SCALE GENOMIC DNA]</scope>
    <source>
        <strain evidence="3 4">SCRP333</strain>
    </source>
</reference>
<feature type="compositionally biased region" description="Basic and acidic residues" evidence="2">
    <location>
        <begin position="132"/>
        <end position="145"/>
    </location>
</feature>
<keyword evidence="4" id="KW-1185">Reference proteome</keyword>
<feature type="compositionally biased region" description="Basic and acidic residues" evidence="2">
    <location>
        <begin position="162"/>
        <end position="172"/>
    </location>
</feature>
<evidence type="ECO:0000313" key="3">
    <source>
        <dbReference type="EMBL" id="KAE9332360.1"/>
    </source>
</evidence>
<evidence type="ECO:0000256" key="2">
    <source>
        <dbReference type="SAM" id="MobiDB-lite"/>
    </source>
</evidence>
<feature type="compositionally biased region" description="Polar residues" evidence="2">
    <location>
        <begin position="41"/>
        <end position="61"/>
    </location>
</feature>
<evidence type="ECO:0000313" key="4">
    <source>
        <dbReference type="Proteomes" id="UP000434957"/>
    </source>
</evidence>
<comment type="caution">
    <text evidence="3">The sequence shown here is derived from an EMBL/GenBank/DDBJ whole genome shotgun (WGS) entry which is preliminary data.</text>
</comment>
<feature type="compositionally biased region" description="Basic and acidic residues" evidence="2">
    <location>
        <begin position="296"/>
        <end position="327"/>
    </location>
</feature>
<dbReference type="EMBL" id="QXFT01000969">
    <property type="protein sequence ID" value="KAE9332360.1"/>
    <property type="molecule type" value="Genomic_DNA"/>
</dbReference>
<feature type="compositionally biased region" description="Polar residues" evidence="2">
    <location>
        <begin position="69"/>
        <end position="102"/>
    </location>
</feature>
<organism evidence="3 4">
    <name type="scientific">Phytophthora rubi</name>
    <dbReference type="NCBI Taxonomy" id="129364"/>
    <lineage>
        <taxon>Eukaryota</taxon>
        <taxon>Sar</taxon>
        <taxon>Stramenopiles</taxon>
        <taxon>Oomycota</taxon>
        <taxon>Peronosporomycetes</taxon>
        <taxon>Peronosporales</taxon>
        <taxon>Peronosporaceae</taxon>
        <taxon>Phytophthora</taxon>
    </lineage>
</organism>
<dbReference type="AlphaFoldDB" id="A0A6A4FDN0"/>
<dbReference type="Proteomes" id="UP000434957">
    <property type="component" value="Unassembled WGS sequence"/>
</dbReference>
<evidence type="ECO:0000256" key="1">
    <source>
        <dbReference type="SAM" id="Coils"/>
    </source>
</evidence>
<feature type="compositionally biased region" description="Polar residues" evidence="2">
    <location>
        <begin position="174"/>
        <end position="196"/>
    </location>
</feature>